<evidence type="ECO:0000313" key="6">
    <source>
        <dbReference type="EMBL" id="GMR46849.1"/>
    </source>
</evidence>
<accession>A0AAN5CLX5</accession>
<evidence type="ECO:0000313" key="7">
    <source>
        <dbReference type="Proteomes" id="UP001328107"/>
    </source>
</evidence>
<reference evidence="7" key="1">
    <citation type="submission" date="2022-10" db="EMBL/GenBank/DDBJ databases">
        <title>Genome assembly of Pristionchus species.</title>
        <authorList>
            <person name="Yoshida K."/>
            <person name="Sommer R.J."/>
        </authorList>
    </citation>
    <scope>NUCLEOTIDE SEQUENCE [LARGE SCALE GENOMIC DNA]</scope>
    <source>
        <strain evidence="7">RS5460</strain>
    </source>
</reference>
<feature type="non-terminal residue" evidence="6">
    <location>
        <position position="89"/>
    </location>
</feature>
<comment type="subcellular location">
    <subcellularLocation>
        <location evidence="1">Membrane</location>
        <topology evidence="1">Multi-pass membrane protein</topology>
    </subcellularLocation>
</comment>
<dbReference type="GO" id="GO:0016020">
    <property type="term" value="C:membrane"/>
    <property type="evidence" value="ECO:0007669"/>
    <property type="project" value="UniProtKB-SubCell"/>
</dbReference>
<evidence type="ECO:0000256" key="2">
    <source>
        <dbReference type="ARBA" id="ARBA00022692"/>
    </source>
</evidence>
<evidence type="ECO:0008006" key="8">
    <source>
        <dbReference type="Google" id="ProtNLM"/>
    </source>
</evidence>
<feature type="non-terminal residue" evidence="6">
    <location>
        <position position="1"/>
    </location>
</feature>
<protein>
    <recommendedName>
        <fullName evidence="8">G protein-coupled receptor</fullName>
    </recommendedName>
</protein>
<proteinExistence type="predicted"/>
<sequence length="89" mass="10107">RHLAHKSLTLLMDMHCFWTLILCLSTLVNSSVTIHAHLTMRTSSDILVHASSCILRRSPNVMGIYGSVFSQMSMAAERYRASHNLEIYE</sequence>
<name>A0AAN5CLX5_9BILA</name>
<evidence type="ECO:0000256" key="5">
    <source>
        <dbReference type="SAM" id="SignalP"/>
    </source>
</evidence>
<organism evidence="6 7">
    <name type="scientific">Pristionchus mayeri</name>
    <dbReference type="NCBI Taxonomy" id="1317129"/>
    <lineage>
        <taxon>Eukaryota</taxon>
        <taxon>Metazoa</taxon>
        <taxon>Ecdysozoa</taxon>
        <taxon>Nematoda</taxon>
        <taxon>Chromadorea</taxon>
        <taxon>Rhabditida</taxon>
        <taxon>Rhabditina</taxon>
        <taxon>Diplogasteromorpha</taxon>
        <taxon>Diplogasteroidea</taxon>
        <taxon>Neodiplogasteridae</taxon>
        <taxon>Pristionchus</taxon>
    </lineage>
</organism>
<feature type="chain" id="PRO_5042988180" description="G protein-coupled receptor" evidence="5">
    <location>
        <begin position="31"/>
        <end position="89"/>
    </location>
</feature>
<keyword evidence="2" id="KW-0812">Transmembrane</keyword>
<feature type="signal peptide" evidence="5">
    <location>
        <begin position="1"/>
        <end position="30"/>
    </location>
</feature>
<evidence type="ECO:0000256" key="1">
    <source>
        <dbReference type="ARBA" id="ARBA00004141"/>
    </source>
</evidence>
<dbReference type="Proteomes" id="UP001328107">
    <property type="component" value="Unassembled WGS sequence"/>
</dbReference>
<evidence type="ECO:0000256" key="4">
    <source>
        <dbReference type="ARBA" id="ARBA00023136"/>
    </source>
</evidence>
<dbReference type="Pfam" id="PF10292">
    <property type="entry name" value="7TM_GPCR_Srab"/>
    <property type="match status" value="1"/>
</dbReference>
<dbReference type="PANTHER" id="PTHR46561">
    <property type="entry name" value="SERPENTINE RECEPTOR, CLASS AB (CLASS A-LIKE)-RELATED"/>
    <property type="match status" value="1"/>
</dbReference>
<keyword evidence="3" id="KW-1133">Transmembrane helix</keyword>
<keyword evidence="7" id="KW-1185">Reference proteome</keyword>
<dbReference type="InterPro" id="IPR019408">
    <property type="entry name" value="7TM_GPCR_serpentine_rcpt_Srab"/>
</dbReference>
<dbReference type="EMBL" id="BTRK01000004">
    <property type="protein sequence ID" value="GMR46849.1"/>
    <property type="molecule type" value="Genomic_DNA"/>
</dbReference>
<dbReference type="AlphaFoldDB" id="A0AAN5CLX5"/>
<keyword evidence="5" id="KW-0732">Signal</keyword>
<comment type="caution">
    <text evidence="6">The sequence shown here is derived from an EMBL/GenBank/DDBJ whole genome shotgun (WGS) entry which is preliminary data.</text>
</comment>
<evidence type="ECO:0000256" key="3">
    <source>
        <dbReference type="ARBA" id="ARBA00022989"/>
    </source>
</evidence>
<keyword evidence="4" id="KW-0472">Membrane</keyword>
<dbReference type="InterPro" id="IPR053286">
    <property type="entry name" value="Nematode_rcpt-like_srab"/>
</dbReference>
<gene>
    <name evidence="6" type="ORF">PMAYCL1PPCAC_17044</name>
</gene>
<dbReference type="PANTHER" id="PTHR46561:SF11">
    <property type="entry name" value="SERPENTINE RECEPTOR CLASS ALPHA_BETA-14"/>
    <property type="match status" value="1"/>
</dbReference>